<evidence type="ECO:0000256" key="17">
    <source>
        <dbReference type="SAM" id="SignalP"/>
    </source>
</evidence>
<feature type="transmembrane region" description="Helical" evidence="16">
    <location>
        <begin position="203"/>
        <end position="231"/>
    </location>
</feature>
<evidence type="ECO:0000313" key="19">
    <source>
        <dbReference type="EMBL" id="KAK5059979.1"/>
    </source>
</evidence>
<comment type="similarity">
    <text evidence="4">Belongs to the RBT5 family.</text>
</comment>
<evidence type="ECO:0000313" key="20">
    <source>
        <dbReference type="Proteomes" id="UP001358417"/>
    </source>
</evidence>
<evidence type="ECO:0000256" key="11">
    <source>
        <dbReference type="ARBA" id="ARBA00023157"/>
    </source>
</evidence>
<keyword evidence="11 14" id="KW-1015">Disulfide bond</keyword>
<dbReference type="GeneID" id="89978020"/>
<name>A0AAV9NKH6_9EURO</name>
<feature type="transmembrane region" description="Helical" evidence="16">
    <location>
        <begin position="165"/>
        <end position="191"/>
    </location>
</feature>
<feature type="region of interest" description="Disordered" evidence="15">
    <location>
        <begin position="391"/>
        <end position="424"/>
    </location>
</feature>
<accession>A0AAV9NKH6</accession>
<feature type="transmembrane region" description="Helical" evidence="16">
    <location>
        <begin position="324"/>
        <end position="343"/>
    </location>
</feature>
<comment type="caution">
    <text evidence="19">The sequence shown here is derived from an EMBL/GenBank/DDBJ whole genome shotgun (WGS) entry which is preliminary data.</text>
</comment>
<evidence type="ECO:0000256" key="8">
    <source>
        <dbReference type="ARBA" id="ARBA00022729"/>
    </source>
</evidence>
<evidence type="ECO:0000256" key="13">
    <source>
        <dbReference type="ARBA" id="ARBA00038359"/>
    </source>
</evidence>
<organism evidence="19 20">
    <name type="scientific">Exophiala bonariae</name>
    <dbReference type="NCBI Taxonomy" id="1690606"/>
    <lineage>
        <taxon>Eukaryota</taxon>
        <taxon>Fungi</taxon>
        <taxon>Dikarya</taxon>
        <taxon>Ascomycota</taxon>
        <taxon>Pezizomycotina</taxon>
        <taxon>Eurotiomycetes</taxon>
        <taxon>Chaetothyriomycetidae</taxon>
        <taxon>Chaetothyriales</taxon>
        <taxon>Herpotrichiellaceae</taxon>
        <taxon>Exophiala</taxon>
    </lineage>
</organism>
<evidence type="ECO:0000256" key="2">
    <source>
        <dbReference type="ARBA" id="ARBA00004589"/>
    </source>
</evidence>
<dbReference type="EMBL" id="JAVRRD010000004">
    <property type="protein sequence ID" value="KAK5059979.1"/>
    <property type="molecule type" value="Genomic_DNA"/>
</dbReference>
<keyword evidence="5" id="KW-0964">Secreted</keyword>
<dbReference type="PROSITE" id="PS52012">
    <property type="entry name" value="CFEM"/>
    <property type="match status" value="1"/>
</dbReference>
<evidence type="ECO:0000256" key="16">
    <source>
        <dbReference type="SAM" id="Phobius"/>
    </source>
</evidence>
<evidence type="ECO:0000256" key="12">
    <source>
        <dbReference type="ARBA" id="ARBA00023288"/>
    </source>
</evidence>
<keyword evidence="7 16" id="KW-0812">Transmembrane</keyword>
<keyword evidence="14" id="KW-0349">Heme</keyword>
<dbReference type="PANTHER" id="PTHR33048:SF143">
    <property type="entry name" value="EXTRACELLULAR MEMBRANE PROTEIN CFEM DOMAIN-CONTAINING PROTEIN-RELATED"/>
    <property type="match status" value="1"/>
</dbReference>
<evidence type="ECO:0000256" key="3">
    <source>
        <dbReference type="ARBA" id="ARBA00004613"/>
    </source>
</evidence>
<feature type="binding site" description="axial binding residue" evidence="14">
    <location>
        <position position="43"/>
    </location>
    <ligand>
        <name>heme</name>
        <dbReference type="ChEBI" id="CHEBI:30413"/>
    </ligand>
    <ligandPart>
        <name>Fe</name>
        <dbReference type="ChEBI" id="CHEBI:18248"/>
    </ligandPart>
</feature>
<gene>
    <name evidence="19" type="ORF">LTR84_009862</name>
</gene>
<feature type="disulfide bond" evidence="14">
    <location>
        <begin position="25"/>
        <end position="65"/>
    </location>
</feature>
<evidence type="ECO:0000256" key="14">
    <source>
        <dbReference type="PROSITE-ProRule" id="PRU01356"/>
    </source>
</evidence>
<dbReference type="InterPro" id="IPR008427">
    <property type="entry name" value="Extracellular_membr_CFEM_dom"/>
</dbReference>
<evidence type="ECO:0000256" key="15">
    <source>
        <dbReference type="SAM" id="MobiDB-lite"/>
    </source>
</evidence>
<dbReference type="InterPro" id="IPR052337">
    <property type="entry name" value="SAT4-like"/>
</dbReference>
<evidence type="ECO:0000256" key="4">
    <source>
        <dbReference type="ARBA" id="ARBA00010031"/>
    </source>
</evidence>
<feature type="transmembrane region" description="Helical" evidence="16">
    <location>
        <begin position="251"/>
        <end position="271"/>
    </location>
</feature>
<evidence type="ECO:0000256" key="1">
    <source>
        <dbReference type="ARBA" id="ARBA00004141"/>
    </source>
</evidence>
<protein>
    <recommendedName>
        <fullName evidence="18">CFEM domain-containing protein</fullName>
    </recommendedName>
</protein>
<evidence type="ECO:0000256" key="6">
    <source>
        <dbReference type="ARBA" id="ARBA00022622"/>
    </source>
</evidence>
<feature type="chain" id="PRO_5043911594" description="CFEM domain-containing protein" evidence="17">
    <location>
        <begin position="20"/>
        <end position="424"/>
    </location>
</feature>
<feature type="signal peptide" evidence="17">
    <location>
        <begin position="1"/>
        <end position="19"/>
    </location>
</feature>
<dbReference type="PANTHER" id="PTHR33048">
    <property type="entry name" value="PTH11-LIKE INTEGRAL MEMBRANE PROTEIN (AFU_ORTHOLOGUE AFUA_5G11245)"/>
    <property type="match status" value="1"/>
</dbReference>
<evidence type="ECO:0000256" key="9">
    <source>
        <dbReference type="ARBA" id="ARBA00022989"/>
    </source>
</evidence>
<feature type="domain" description="CFEM" evidence="18">
    <location>
        <begin position="1"/>
        <end position="107"/>
    </location>
</feature>
<keyword evidence="6" id="KW-0336">GPI-anchor</keyword>
<feature type="disulfide bond" evidence="14">
    <location>
        <begin position="29"/>
        <end position="60"/>
    </location>
</feature>
<comment type="subcellular location">
    <subcellularLocation>
        <location evidence="2">Membrane</location>
        <topology evidence="2">Lipid-anchor</topology>
        <topology evidence="2">GPI-anchor</topology>
    </subcellularLocation>
    <subcellularLocation>
        <location evidence="1">Membrane</location>
        <topology evidence="1">Multi-pass membrane protein</topology>
    </subcellularLocation>
    <subcellularLocation>
        <location evidence="3">Secreted</location>
    </subcellularLocation>
</comment>
<evidence type="ECO:0000256" key="10">
    <source>
        <dbReference type="ARBA" id="ARBA00023136"/>
    </source>
</evidence>
<keyword evidence="6" id="KW-0325">Glycoprotein</keyword>
<dbReference type="GO" id="GO:0005576">
    <property type="term" value="C:extracellular region"/>
    <property type="evidence" value="ECO:0007669"/>
    <property type="project" value="UniProtKB-SubCell"/>
</dbReference>
<feature type="transmembrane region" description="Helical" evidence="16">
    <location>
        <begin position="123"/>
        <end position="145"/>
    </location>
</feature>
<dbReference type="InterPro" id="IPR049326">
    <property type="entry name" value="Rhodopsin_dom_fungi"/>
</dbReference>
<keyword evidence="14" id="KW-0479">Metal-binding</keyword>
<feature type="disulfide bond" evidence="14">
    <location>
        <begin position="39"/>
        <end position="46"/>
    </location>
</feature>
<keyword evidence="12" id="KW-0449">Lipoprotein</keyword>
<evidence type="ECO:0000256" key="7">
    <source>
        <dbReference type="ARBA" id="ARBA00022692"/>
    </source>
</evidence>
<evidence type="ECO:0000259" key="18">
    <source>
        <dbReference type="PROSITE" id="PS52012"/>
    </source>
</evidence>
<dbReference type="GO" id="GO:0046872">
    <property type="term" value="F:metal ion binding"/>
    <property type="evidence" value="ECO:0007669"/>
    <property type="project" value="UniProtKB-UniRule"/>
</dbReference>
<dbReference type="SMART" id="SM00747">
    <property type="entry name" value="CFEM"/>
    <property type="match status" value="1"/>
</dbReference>
<dbReference type="Pfam" id="PF05730">
    <property type="entry name" value="CFEM"/>
    <property type="match status" value="1"/>
</dbReference>
<dbReference type="AlphaFoldDB" id="A0AAV9NKH6"/>
<keyword evidence="8 17" id="KW-0732">Signal</keyword>
<keyword evidence="10 16" id="KW-0472">Membrane</keyword>
<keyword evidence="9 16" id="KW-1133">Transmembrane helix</keyword>
<reference evidence="19 20" key="1">
    <citation type="submission" date="2023-08" db="EMBL/GenBank/DDBJ databases">
        <title>Black Yeasts Isolated from many extreme environments.</title>
        <authorList>
            <person name="Coleine C."/>
            <person name="Stajich J.E."/>
            <person name="Selbmann L."/>
        </authorList>
    </citation>
    <scope>NUCLEOTIDE SEQUENCE [LARGE SCALE GENOMIC DNA]</scope>
    <source>
        <strain evidence="19 20">CCFEE 5792</strain>
    </source>
</reference>
<keyword evidence="14" id="KW-0408">Iron</keyword>
<feature type="transmembrane region" description="Helical" evidence="16">
    <location>
        <begin position="283"/>
        <end position="304"/>
    </location>
</feature>
<dbReference type="GO" id="GO:0098552">
    <property type="term" value="C:side of membrane"/>
    <property type="evidence" value="ECO:0007669"/>
    <property type="project" value="UniProtKB-KW"/>
</dbReference>
<sequence>MKTSLVLSLLSCFTALIQAQAMPACAAECLGTSLASSLCDPTDAACICADVQLMTTVSGCTLTSCTIKESLSARNATATLCSEPVRDNTAVTPIVTAVSGGLAIICVILRIADRYPHWGRLQWADLCVVLALVFAIPMGVLEFIMSSDGFGKDIWTIPFDKVTRIVQFTWLTEIFYMAVIGFTKGAILLLYLRVFPTPQFRRVIIVTLVITAAYIMAFTLTVVFHCTPISFGWNGWSGEFEGHCVNFNAFAWAHAIINIIFDIFIIALPIPELLKLHIGRRRLIHLILMFSVGFFITIVSIVRLQSLVQFASTTNATYDNVPTAYWSVLEAFVSIICCCLPAIRALLRRVFPNCFGSTDAHSDERTYRVSKSPMPSSIDSKKIMVGHQVTVAPAPSSGGDSDDIELVPHDGAGNAQNQRDRSGW</sequence>
<feature type="disulfide bond" evidence="14">
    <location>
        <begin position="48"/>
        <end position="81"/>
    </location>
</feature>
<keyword evidence="20" id="KW-1185">Reference proteome</keyword>
<evidence type="ECO:0000256" key="5">
    <source>
        <dbReference type="ARBA" id="ARBA00022525"/>
    </source>
</evidence>
<dbReference type="Pfam" id="PF20684">
    <property type="entry name" value="Fung_rhodopsin"/>
    <property type="match status" value="1"/>
</dbReference>
<comment type="similarity">
    <text evidence="13">Belongs to the SAT4 family.</text>
</comment>
<dbReference type="RefSeq" id="XP_064709800.1">
    <property type="nucleotide sequence ID" value="XM_064853401.1"/>
</dbReference>
<feature type="transmembrane region" description="Helical" evidence="16">
    <location>
        <begin position="90"/>
        <end position="111"/>
    </location>
</feature>
<dbReference type="Proteomes" id="UP001358417">
    <property type="component" value="Unassembled WGS sequence"/>
</dbReference>
<proteinExistence type="inferred from homology"/>